<gene>
    <name evidence="2" type="ORF">H9874_09315</name>
</gene>
<evidence type="ECO:0000313" key="3">
    <source>
        <dbReference type="Proteomes" id="UP000824264"/>
    </source>
</evidence>
<dbReference type="GO" id="GO:0042242">
    <property type="term" value="F:cobyrinic acid a,c-diamide synthase activity"/>
    <property type="evidence" value="ECO:0007669"/>
    <property type="project" value="InterPro"/>
</dbReference>
<dbReference type="EMBL" id="DXGI01000352">
    <property type="protein sequence ID" value="HIW79326.1"/>
    <property type="molecule type" value="Genomic_DNA"/>
</dbReference>
<dbReference type="Gene3D" id="3.40.50.300">
    <property type="entry name" value="P-loop containing nucleotide triphosphate hydrolases"/>
    <property type="match status" value="1"/>
</dbReference>
<dbReference type="InterPro" id="IPR002586">
    <property type="entry name" value="CobQ/CobB/MinD/ParA_Nub-bd_dom"/>
</dbReference>
<dbReference type="AlphaFoldDB" id="A0A9D1R0A0"/>
<dbReference type="Pfam" id="PF01656">
    <property type="entry name" value="CbiA"/>
    <property type="match status" value="1"/>
</dbReference>
<reference evidence="2" key="1">
    <citation type="journal article" date="2021" name="PeerJ">
        <title>Extensive microbial diversity within the chicken gut microbiome revealed by metagenomics and culture.</title>
        <authorList>
            <person name="Gilroy R."/>
            <person name="Ravi A."/>
            <person name="Getino M."/>
            <person name="Pursley I."/>
            <person name="Horton D.L."/>
            <person name="Alikhan N.F."/>
            <person name="Baker D."/>
            <person name="Gharbi K."/>
            <person name="Hall N."/>
            <person name="Watson M."/>
            <person name="Adriaenssens E.M."/>
            <person name="Foster-Nyarko E."/>
            <person name="Jarju S."/>
            <person name="Secka A."/>
            <person name="Antonio M."/>
            <person name="Oren A."/>
            <person name="Chaudhuri R.R."/>
            <person name="La Ragione R."/>
            <person name="Hildebrand F."/>
            <person name="Pallen M.J."/>
        </authorList>
    </citation>
    <scope>NUCLEOTIDE SEQUENCE</scope>
    <source>
        <strain evidence="2">ChiSxjej5B17-1746</strain>
    </source>
</reference>
<protein>
    <submittedName>
        <fullName evidence="2">AAA family ATPase</fullName>
    </submittedName>
</protein>
<dbReference type="InterPro" id="IPR027417">
    <property type="entry name" value="P-loop_NTPase"/>
</dbReference>
<accession>A0A9D1R0A0</accession>
<feature type="non-terminal residue" evidence="2">
    <location>
        <position position="268"/>
    </location>
</feature>
<name>A0A9D1R0A0_9BACT</name>
<feature type="domain" description="CobQ/CobB/MinD/ParA nucleotide binding" evidence="1">
    <location>
        <begin position="12"/>
        <end position="195"/>
    </location>
</feature>
<sequence>MIIPPFTAPRLVVSGLSGGGGKTLVSLGLTRALTLRGLRVKPCKKGPDYIDAAWLGLASGLAPTNLDPYFLSDARLRALFCDTFRDADLAVIEGNRGLYDGRDLEGSCSTATLARALDAPIILTLSVTKMTRTAAALVAGLAAFEPVRLAGVVLNRVASVRHAALIRRSIETYTGIPVLGEIPRLPDNPIPERHMGLVSMHDESPDAPGRDMLLKALDDLAALVESHLDVDAALGLARSAPELRDVEAFWENTGEGNLSEERLSLPRT</sequence>
<dbReference type="PANTHER" id="PTHR43873:SF1">
    <property type="entry name" value="COBYRINATE A,C-DIAMIDE SYNTHASE"/>
    <property type="match status" value="1"/>
</dbReference>
<evidence type="ECO:0000259" key="1">
    <source>
        <dbReference type="Pfam" id="PF01656"/>
    </source>
</evidence>
<organism evidence="2 3">
    <name type="scientific">Candidatus Bilophila faecipullorum</name>
    <dbReference type="NCBI Taxonomy" id="2838482"/>
    <lineage>
        <taxon>Bacteria</taxon>
        <taxon>Pseudomonadati</taxon>
        <taxon>Thermodesulfobacteriota</taxon>
        <taxon>Desulfovibrionia</taxon>
        <taxon>Desulfovibrionales</taxon>
        <taxon>Desulfovibrionaceae</taxon>
        <taxon>Bilophila</taxon>
    </lineage>
</organism>
<dbReference type="SUPFAM" id="SSF52540">
    <property type="entry name" value="P-loop containing nucleoside triphosphate hydrolases"/>
    <property type="match status" value="1"/>
</dbReference>
<dbReference type="PANTHER" id="PTHR43873">
    <property type="entry name" value="COBYRINATE A,C-DIAMIDE SYNTHASE"/>
    <property type="match status" value="1"/>
</dbReference>
<reference evidence="2" key="2">
    <citation type="submission" date="2021-04" db="EMBL/GenBank/DDBJ databases">
        <authorList>
            <person name="Gilroy R."/>
        </authorList>
    </citation>
    <scope>NUCLEOTIDE SEQUENCE</scope>
    <source>
        <strain evidence="2">ChiSxjej5B17-1746</strain>
    </source>
</reference>
<evidence type="ECO:0000313" key="2">
    <source>
        <dbReference type="EMBL" id="HIW79326.1"/>
    </source>
</evidence>
<dbReference type="Proteomes" id="UP000824264">
    <property type="component" value="Unassembled WGS sequence"/>
</dbReference>
<dbReference type="InterPro" id="IPR004484">
    <property type="entry name" value="CbiA/CobB_synth"/>
</dbReference>
<proteinExistence type="predicted"/>
<comment type="caution">
    <text evidence="2">The sequence shown here is derived from an EMBL/GenBank/DDBJ whole genome shotgun (WGS) entry which is preliminary data.</text>
</comment>